<dbReference type="InterPro" id="IPR036513">
    <property type="entry name" value="STAS_dom_sf"/>
</dbReference>
<dbReference type="PROSITE" id="PS50801">
    <property type="entry name" value="STAS"/>
    <property type="match status" value="1"/>
</dbReference>
<comment type="similarity">
    <text evidence="1 2">Belongs to the anti-sigma-factor antagonist family.</text>
</comment>
<dbReference type="CDD" id="cd07043">
    <property type="entry name" value="STAS_anti-anti-sigma_factors"/>
    <property type="match status" value="1"/>
</dbReference>
<evidence type="ECO:0000256" key="2">
    <source>
        <dbReference type="RuleBase" id="RU003749"/>
    </source>
</evidence>
<feature type="domain" description="STAS" evidence="3">
    <location>
        <begin position="36"/>
        <end position="136"/>
    </location>
</feature>
<dbReference type="NCBIfam" id="TIGR00377">
    <property type="entry name" value="ant_ant_sig"/>
    <property type="match status" value="1"/>
</dbReference>
<protein>
    <recommendedName>
        <fullName evidence="2">Anti-sigma factor antagonist</fullName>
    </recommendedName>
</protein>
<evidence type="ECO:0000313" key="5">
    <source>
        <dbReference type="Proteomes" id="UP001501866"/>
    </source>
</evidence>
<reference evidence="5" key="1">
    <citation type="journal article" date="2019" name="Int. J. Syst. Evol. Microbiol.">
        <title>The Global Catalogue of Microorganisms (GCM) 10K type strain sequencing project: providing services to taxonomists for standard genome sequencing and annotation.</title>
        <authorList>
            <consortium name="The Broad Institute Genomics Platform"/>
            <consortium name="The Broad Institute Genome Sequencing Center for Infectious Disease"/>
            <person name="Wu L."/>
            <person name="Ma J."/>
        </authorList>
    </citation>
    <scope>NUCLEOTIDE SEQUENCE [LARGE SCALE GENOMIC DNA]</scope>
    <source>
        <strain evidence="5">JCM 9095</strain>
    </source>
</reference>
<keyword evidence="5" id="KW-1185">Reference proteome</keyword>
<organism evidence="4 5">
    <name type="scientific">Streptomyces virens</name>
    <dbReference type="NCBI Taxonomy" id="285572"/>
    <lineage>
        <taxon>Bacteria</taxon>
        <taxon>Bacillati</taxon>
        <taxon>Actinomycetota</taxon>
        <taxon>Actinomycetes</taxon>
        <taxon>Kitasatosporales</taxon>
        <taxon>Streptomycetaceae</taxon>
        <taxon>Streptomyces</taxon>
    </lineage>
</organism>
<dbReference type="SUPFAM" id="SSF52091">
    <property type="entry name" value="SpoIIaa-like"/>
    <property type="match status" value="1"/>
</dbReference>
<dbReference type="PANTHER" id="PTHR33495">
    <property type="entry name" value="ANTI-SIGMA FACTOR ANTAGONIST TM_1081-RELATED-RELATED"/>
    <property type="match status" value="1"/>
</dbReference>
<sequence length="159" mass="17882">MGHRTLLPGEHLVLAVPMTHEHARTGPIRSEYTVGDTTVLELRGDLDIAVTPVVTARLDALTACPHNDLVVDLRPVPFLDCAALGVLCRARARIRERHGRLRLVSDSDRLRDIMRRTGLTDAFEIYRSLTDALSFQPREYRRVVPVFADRPSGGFSWSR</sequence>
<evidence type="ECO:0000259" key="3">
    <source>
        <dbReference type="PROSITE" id="PS50801"/>
    </source>
</evidence>
<evidence type="ECO:0000313" key="4">
    <source>
        <dbReference type="EMBL" id="GAA3172460.1"/>
    </source>
</evidence>
<comment type="caution">
    <text evidence="4">The sequence shown here is derived from an EMBL/GenBank/DDBJ whole genome shotgun (WGS) entry which is preliminary data.</text>
</comment>
<evidence type="ECO:0000256" key="1">
    <source>
        <dbReference type="ARBA" id="ARBA00009013"/>
    </source>
</evidence>
<proteinExistence type="inferred from homology"/>
<dbReference type="InterPro" id="IPR003658">
    <property type="entry name" value="Anti-sigma_ant"/>
</dbReference>
<name>A0ABP6PA10_9ACTN</name>
<dbReference type="Gene3D" id="3.30.750.24">
    <property type="entry name" value="STAS domain"/>
    <property type="match status" value="1"/>
</dbReference>
<dbReference type="Pfam" id="PF01740">
    <property type="entry name" value="STAS"/>
    <property type="match status" value="1"/>
</dbReference>
<dbReference type="PANTHER" id="PTHR33495:SF2">
    <property type="entry name" value="ANTI-SIGMA FACTOR ANTAGONIST TM_1081-RELATED"/>
    <property type="match status" value="1"/>
</dbReference>
<dbReference type="EMBL" id="BAAAUH010000012">
    <property type="protein sequence ID" value="GAA3172460.1"/>
    <property type="molecule type" value="Genomic_DNA"/>
</dbReference>
<accession>A0ABP6PA10</accession>
<dbReference type="InterPro" id="IPR002645">
    <property type="entry name" value="STAS_dom"/>
</dbReference>
<dbReference type="Proteomes" id="UP001501866">
    <property type="component" value="Unassembled WGS sequence"/>
</dbReference>
<gene>
    <name evidence="4" type="ORF">GCM10010451_21590</name>
</gene>